<dbReference type="SUPFAM" id="SSF53822">
    <property type="entry name" value="Periplasmic binding protein-like I"/>
    <property type="match status" value="1"/>
</dbReference>
<dbReference type="Gene3D" id="3.40.190.10">
    <property type="entry name" value="Periplasmic binding protein-like II"/>
    <property type="match status" value="1"/>
</dbReference>
<dbReference type="PANTHER" id="PTHR34836:SF6">
    <property type="entry name" value="PERIPLASMIC BINDING PROTEIN-LIKE I"/>
    <property type="match status" value="1"/>
</dbReference>
<keyword evidence="6" id="KW-0675">Receptor</keyword>
<dbReference type="InterPro" id="IPR001828">
    <property type="entry name" value="ANF_lig-bd_rcpt"/>
</dbReference>
<organism evidence="6 7">
    <name type="scientific">Corchorus olitorius</name>
    <dbReference type="NCBI Taxonomy" id="93759"/>
    <lineage>
        <taxon>Eukaryota</taxon>
        <taxon>Viridiplantae</taxon>
        <taxon>Streptophyta</taxon>
        <taxon>Embryophyta</taxon>
        <taxon>Tracheophyta</taxon>
        <taxon>Spermatophyta</taxon>
        <taxon>Magnoliopsida</taxon>
        <taxon>eudicotyledons</taxon>
        <taxon>Gunneridae</taxon>
        <taxon>Pentapetalae</taxon>
        <taxon>rosids</taxon>
        <taxon>malvids</taxon>
        <taxon>Malvales</taxon>
        <taxon>Malvaceae</taxon>
        <taxon>Grewioideae</taxon>
        <taxon>Apeibeae</taxon>
        <taxon>Corchorus</taxon>
    </lineage>
</organism>
<dbReference type="STRING" id="93759.A0A1R3KLK7"/>
<gene>
    <name evidence="6" type="ORF">COLO4_06896</name>
</gene>
<comment type="caution">
    <text evidence="6">The sequence shown here is derived from an EMBL/GenBank/DDBJ whole genome shotgun (WGS) entry which is preliminary data.</text>
</comment>
<keyword evidence="4" id="KW-0472">Membrane</keyword>
<dbReference type="PANTHER" id="PTHR34836">
    <property type="entry name" value="OS06G0188250 PROTEIN"/>
    <property type="match status" value="1"/>
</dbReference>
<protein>
    <submittedName>
        <fullName evidence="6">Extracellular ligand-binding receptor</fullName>
    </submittedName>
</protein>
<evidence type="ECO:0000256" key="1">
    <source>
        <dbReference type="ARBA" id="ARBA00004370"/>
    </source>
</evidence>
<dbReference type="AlphaFoldDB" id="A0A1R3KLK7"/>
<dbReference type="InterPro" id="IPR028082">
    <property type="entry name" value="Peripla_BP_I"/>
</dbReference>
<keyword evidence="7" id="KW-1185">Reference proteome</keyword>
<sequence>MHDQTSQVKGVAALMELYKWNTVILVHEENYDLNIDHDDTIPYMVSLFEEKNIRISFMSAIVASFNDDQIIEQLHELKTLQTSIFIVHLSHILASRLFINAKRMGMMSKGYAWIVTSKSMNHFSLIDFSVVESMEGVLGFRSYIPQSKEFNILGLLAYDVTWSLVKAAESIAAKIPSSFTGLDTFKTSMQGSLLVQEILRSNFKGLGGEFRLMNEKSISNTFEIVNVIGNGEKRVGFCTSKGRVTREIFYECNHRRQLITSTNSDLQPITWPGGSLTIPQGRMLQSSGKVLKIGVPVKLGFHQLVNVRHDPCTNTTEVTGFCIDVFKAALEGLNYQV</sequence>
<evidence type="ECO:0000313" key="7">
    <source>
        <dbReference type="Proteomes" id="UP000187203"/>
    </source>
</evidence>
<evidence type="ECO:0000313" key="6">
    <source>
        <dbReference type="EMBL" id="OMP07973.1"/>
    </source>
</evidence>
<accession>A0A1R3KLK7</accession>
<keyword evidence="3" id="KW-1133">Transmembrane helix</keyword>
<dbReference type="Gene3D" id="3.40.50.2300">
    <property type="match status" value="3"/>
</dbReference>
<dbReference type="OrthoDB" id="5984008at2759"/>
<evidence type="ECO:0000256" key="3">
    <source>
        <dbReference type="ARBA" id="ARBA00022989"/>
    </source>
</evidence>
<dbReference type="Pfam" id="PF01094">
    <property type="entry name" value="ANF_receptor"/>
    <property type="match status" value="1"/>
</dbReference>
<dbReference type="InterPro" id="IPR015683">
    <property type="entry name" value="Ionotropic_Glu_rcpt"/>
</dbReference>
<reference evidence="7" key="1">
    <citation type="submission" date="2013-09" db="EMBL/GenBank/DDBJ databases">
        <title>Corchorus olitorius genome sequencing.</title>
        <authorList>
            <person name="Alam M."/>
            <person name="Haque M.S."/>
            <person name="Islam M.S."/>
            <person name="Emdad E.M."/>
            <person name="Islam M.M."/>
            <person name="Ahmed B."/>
            <person name="Halim A."/>
            <person name="Hossen Q.M.M."/>
            <person name="Hossain M.Z."/>
            <person name="Ahmed R."/>
            <person name="Khan M.M."/>
            <person name="Islam R."/>
            <person name="Rashid M.M."/>
            <person name="Khan S.A."/>
            <person name="Rahman M.S."/>
            <person name="Alam M."/>
            <person name="Yahiya A.S."/>
            <person name="Khan M.S."/>
            <person name="Azam M.S."/>
            <person name="Haque T."/>
            <person name="Lashkar M.Z.H."/>
            <person name="Akhand A.I."/>
            <person name="Morshed G."/>
            <person name="Roy S."/>
            <person name="Uddin K.S."/>
            <person name="Rabeya T."/>
            <person name="Hossain A.S."/>
            <person name="Chowdhury A."/>
            <person name="Snigdha A.R."/>
            <person name="Mortoza M.S."/>
            <person name="Matin S.A."/>
            <person name="Hoque S.M.E."/>
            <person name="Islam M.K."/>
            <person name="Roy D.K."/>
            <person name="Haider R."/>
            <person name="Moosa M.M."/>
            <person name="Elias S.M."/>
            <person name="Hasan A.M."/>
            <person name="Jahan S."/>
            <person name="Shafiuddin M."/>
            <person name="Mahmood N."/>
            <person name="Shommy N.S."/>
        </authorList>
    </citation>
    <scope>NUCLEOTIDE SEQUENCE [LARGE SCALE GENOMIC DNA]</scope>
    <source>
        <strain evidence="7">cv. O-4</strain>
    </source>
</reference>
<name>A0A1R3KLK7_9ROSI</name>
<dbReference type="EMBL" id="AWUE01012979">
    <property type="protein sequence ID" value="OMP07973.1"/>
    <property type="molecule type" value="Genomic_DNA"/>
</dbReference>
<comment type="subcellular location">
    <subcellularLocation>
        <location evidence="1">Membrane</location>
    </subcellularLocation>
</comment>
<evidence type="ECO:0000256" key="2">
    <source>
        <dbReference type="ARBA" id="ARBA00022692"/>
    </source>
</evidence>
<evidence type="ECO:0000259" key="5">
    <source>
        <dbReference type="Pfam" id="PF01094"/>
    </source>
</evidence>
<dbReference type="GO" id="GO:0016020">
    <property type="term" value="C:membrane"/>
    <property type="evidence" value="ECO:0007669"/>
    <property type="project" value="UniProtKB-SubCell"/>
</dbReference>
<dbReference type="Proteomes" id="UP000187203">
    <property type="component" value="Unassembled WGS sequence"/>
</dbReference>
<evidence type="ECO:0000256" key="4">
    <source>
        <dbReference type="ARBA" id="ARBA00023136"/>
    </source>
</evidence>
<keyword evidence="2" id="KW-0812">Transmembrane</keyword>
<proteinExistence type="predicted"/>
<feature type="domain" description="Receptor ligand binding region" evidence="5">
    <location>
        <begin position="2"/>
        <end position="229"/>
    </location>
</feature>